<dbReference type="InterPro" id="IPR002560">
    <property type="entry name" value="Transposase_DDE"/>
</dbReference>
<dbReference type="RefSeq" id="WP_320380574.1">
    <property type="nucleotide sequence ID" value="NZ_JAWDIQ010000002.1"/>
</dbReference>
<evidence type="ECO:0000313" key="2">
    <source>
        <dbReference type="EMBL" id="MDY0409784.1"/>
    </source>
</evidence>
<dbReference type="PANTHER" id="PTHR33498">
    <property type="entry name" value="TRANSPOSASE FOR INSERTION SEQUENCE ELEMENT IS1557"/>
    <property type="match status" value="1"/>
</dbReference>
<evidence type="ECO:0000313" key="3">
    <source>
        <dbReference type="Proteomes" id="UP001275315"/>
    </source>
</evidence>
<organism evidence="2 3">
    <name type="scientific">Paracerasibacillus soli</name>
    <dbReference type="NCBI Taxonomy" id="480284"/>
    <lineage>
        <taxon>Bacteria</taxon>
        <taxon>Bacillati</taxon>
        <taxon>Bacillota</taxon>
        <taxon>Bacilli</taxon>
        <taxon>Bacillales</taxon>
        <taxon>Bacillaceae</taxon>
        <taxon>Paracerasibacillus</taxon>
    </lineage>
</organism>
<keyword evidence="3" id="KW-1185">Reference proteome</keyword>
<dbReference type="Pfam" id="PF01610">
    <property type="entry name" value="DDE_Tnp_ISL3"/>
    <property type="match status" value="1"/>
</dbReference>
<dbReference type="EMBL" id="JAWDIQ010000002">
    <property type="protein sequence ID" value="MDY0409784.1"/>
    <property type="molecule type" value="Genomic_DNA"/>
</dbReference>
<sequence length="98" mass="11422">MAFEYVNGENGDILDILDRRDSHTIKNHFIANYQRRDLKKVETVTIDMNAGYVNVIQEVFPQAKIIIDRFHLVQLISRAMNMTRVRVMNSLRTSNGKI</sequence>
<dbReference type="InterPro" id="IPR047951">
    <property type="entry name" value="Transpos_ISL3"/>
</dbReference>
<dbReference type="PANTHER" id="PTHR33498:SF1">
    <property type="entry name" value="TRANSPOSASE FOR INSERTION SEQUENCE ELEMENT IS1557"/>
    <property type="match status" value="1"/>
</dbReference>
<evidence type="ECO:0000259" key="1">
    <source>
        <dbReference type="Pfam" id="PF01610"/>
    </source>
</evidence>
<gene>
    <name evidence="2" type="ORF">RWD45_15930</name>
</gene>
<feature type="domain" description="Transposase IS204/IS1001/IS1096/IS1165 DDE" evidence="1">
    <location>
        <begin position="9"/>
        <end position="95"/>
    </location>
</feature>
<accession>A0ABU5CVE8</accession>
<dbReference type="Proteomes" id="UP001275315">
    <property type="component" value="Unassembled WGS sequence"/>
</dbReference>
<comment type="caution">
    <text evidence="2">The sequence shown here is derived from an EMBL/GenBank/DDBJ whole genome shotgun (WGS) entry which is preliminary data.</text>
</comment>
<protein>
    <submittedName>
        <fullName evidence="2">Transposase</fullName>
    </submittedName>
</protein>
<reference evidence="2 3" key="1">
    <citation type="submission" date="2023-10" db="EMBL/GenBank/DDBJ databases">
        <title>Virgibacillus soli CC-YMP-6 genome.</title>
        <authorList>
            <person name="Miliotis G."/>
            <person name="Sengupta P."/>
            <person name="Hameed A."/>
            <person name="Chuvochina M."/>
            <person name="Mcdonagh F."/>
            <person name="Simpson A.C."/>
            <person name="Singh N.K."/>
            <person name="Rekha P.D."/>
            <person name="Raman K."/>
            <person name="Hugenholtz P."/>
            <person name="Venkateswaran K."/>
        </authorList>
    </citation>
    <scope>NUCLEOTIDE SEQUENCE [LARGE SCALE GENOMIC DNA]</scope>
    <source>
        <strain evidence="2 3">CC-YMP-6</strain>
    </source>
</reference>
<proteinExistence type="predicted"/>
<name>A0ABU5CVE8_9BACI</name>